<keyword evidence="19" id="KW-1185">Reference proteome</keyword>
<evidence type="ECO:0000313" key="18">
    <source>
        <dbReference type="EMBL" id="KAL3878973.1"/>
    </source>
</evidence>
<keyword evidence="2" id="KW-0813">Transport</keyword>
<dbReference type="FunFam" id="1.10.287.70:FF:000143">
    <property type="entry name" value="Probable glutamate receptor"/>
    <property type="match status" value="1"/>
</dbReference>
<dbReference type="Pfam" id="PF10613">
    <property type="entry name" value="Lig_chan-Glu_bd"/>
    <property type="match status" value="1"/>
</dbReference>
<dbReference type="SUPFAM" id="SSF81324">
    <property type="entry name" value="Voltage-gated potassium channels"/>
    <property type="match status" value="1"/>
</dbReference>
<evidence type="ECO:0000313" key="19">
    <source>
        <dbReference type="Proteomes" id="UP001634394"/>
    </source>
</evidence>
<accession>A0ABD3X0D7</accession>
<comment type="caution">
    <text evidence="18">The sequence shown here is derived from an EMBL/GenBank/DDBJ whole genome shotgun (WGS) entry which is preliminary data.</text>
</comment>
<keyword evidence="8" id="KW-0675">Receptor</keyword>
<dbReference type="SUPFAM" id="SSF53850">
    <property type="entry name" value="Periplasmic binding protein-like II"/>
    <property type="match status" value="1"/>
</dbReference>
<feature type="domain" description="Ionotropic glutamate receptor L-glutamate and glycine-binding" evidence="17">
    <location>
        <begin position="370"/>
        <end position="434"/>
    </location>
</feature>
<keyword evidence="12" id="KW-0407">Ion channel</keyword>
<comment type="subcellular location">
    <subcellularLocation>
        <location evidence="1">Membrane</location>
        <topology evidence="1">Multi-pass membrane protein</topology>
    </subcellularLocation>
    <subcellularLocation>
        <location evidence="13">Postsynaptic cell membrane</location>
    </subcellularLocation>
</comment>
<dbReference type="InterPro" id="IPR001828">
    <property type="entry name" value="ANF_lig-bd_rcpt"/>
</dbReference>
<feature type="region of interest" description="Disordered" evidence="14">
    <location>
        <begin position="773"/>
        <end position="822"/>
    </location>
</feature>
<protein>
    <submittedName>
        <fullName evidence="18">Uncharacterized protein</fullName>
    </submittedName>
</protein>
<dbReference type="AlphaFoldDB" id="A0ABD3X0D7"/>
<evidence type="ECO:0000256" key="2">
    <source>
        <dbReference type="ARBA" id="ARBA00022448"/>
    </source>
</evidence>
<dbReference type="Pfam" id="PF00060">
    <property type="entry name" value="Lig_chan"/>
    <property type="match status" value="1"/>
</dbReference>
<dbReference type="SMART" id="SM00918">
    <property type="entry name" value="Lig_chan-Glu_bd"/>
    <property type="match status" value="1"/>
</dbReference>
<proteinExistence type="predicted"/>
<evidence type="ECO:0000256" key="14">
    <source>
        <dbReference type="SAM" id="MobiDB-lite"/>
    </source>
</evidence>
<reference evidence="18 19" key="1">
    <citation type="submission" date="2024-11" db="EMBL/GenBank/DDBJ databases">
        <title>Chromosome-level genome assembly of the freshwater bivalve Anodonta woodiana.</title>
        <authorList>
            <person name="Chen X."/>
        </authorList>
    </citation>
    <scope>NUCLEOTIDE SEQUENCE [LARGE SCALE GENOMIC DNA]</scope>
    <source>
        <strain evidence="18">MN2024</strain>
        <tissue evidence="18">Gills</tissue>
    </source>
</reference>
<feature type="compositionally biased region" description="Polar residues" evidence="14">
    <location>
        <begin position="773"/>
        <end position="782"/>
    </location>
</feature>
<evidence type="ECO:0000259" key="16">
    <source>
        <dbReference type="SMART" id="SM00079"/>
    </source>
</evidence>
<keyword evidence="3 15" id="KW-0812">Transmembrane</keyword>
<dbReference type="Gene3D" id="1.10.287.70">
    <property type="match status" value="1"/>
</dbReference>
<evidence type="ECO:0000256" key="4">
    <source>
        <dbReference type="ARBA" id="ARBA00022989"/>
    </source>
</evidence>
<dbReference type="SMART" id="SM00079">
    <property type="entry name" value="PBPe"/>
    <property type="match status" value="1"/>
</dbReference>
<evidence type="ECO:0000256" key="11">
    <source>
        <dbReference type="ARBA" id="ARBA00023286"/>
    </source>
</evidence>
<evidence type="ECO:0000256" key="12">
    <source>
        <dbReference type="ARBA" id="ARBA00023303"/>
    </source>
</evidence>
<evidence type="ECO:0000256" key="9">
    <source>
        <dbReference type="ARBA" id="ARBA00023180"/>
    </source>
</evidence>
<keyword evidence="6" id="KW-0406">Ion transport</keyword>
<evidence type="ECO:0000256" key="15">
    <source>
        <dbReference type="SAM" id="Phobius"/>
    </source>
</evidence>
<keyword evidence="10" id="KW-0628">Postsynaptic cell membrane</keyword>
<evidence type="ECO:0000256" key="6">
    <source>
        <dbReference type="ARBA" id="ARBA00023065"/>
    </source>
</evidence>
<evidence type="ECO:0000256" key="7">
    <source>
        <dbReference type="ARBA" id="ARBA00023136"/>
    </source>
</evidence>
<dbReference type="GO" id="GO:0034220">
    <property type="term" value="P:monoatomic ion transmembrane transport"/>
    <property type="evidence" value="ECO:0007669"/>
    <property type="project" value="UniProtKB-KW"/>
</dbReference>
<feature type="domain" description="Ionotropic glutamate receptor C-terminal" evidence="16">
    <location>
        <begin position="360"/>
        <end position="714"/>
    </location>
</feature>
<evidence type="ECO:0000256" key="5">
    <source>
        <dbReference type="ARBA" id="ARBA00023018"/>
    </source>
</evidence>
<dbReference type="InterPro" id="IPR015683">
    <property type="entry name" value="Ionotropic_Glu_rcpt"/>
</dbReference>
<dbReference type="InterPro" id="IPR001320">
    <property type="entry name" value="Iontro_rcpt_C"/>
</dbReference>
<name>A0ABD3X0D7_SINWO</name>
<evidence type="ECO:0000256" key="1">
    <source>
        <dbReference type="ARBA" id="ARBA00004141"/>
    </source>
</evidence>
<feature type="compositionally biased region" description="Polar residues" evidence="14">
    <location>
        <begin position="793"/>
        <end position="816"/>
    </location>
</feature>
<dbReference type="Gene3D" id="3.40.50.2300">
    <property type="match status" value="1"/>
</dbReference>
<keyword evidence="9" id="KW-0325">Glycoprotein</keyword>
<dbReference type="Gene3D" id="3.40.190.10">
    <property type="entry name" value="Periplasmic binding protein-like II"/>
    <property type="match status" value="2"/>
</dbReference>
<dbReference type="PANTHER" id="PTHR18966">
    <property type="entry name" value="IONOTROPIC GLUTAMATE RECEPTOR"/>
    <property type="match status" value="1"/>
</dbReference>
<evidence type="ECO:0000256" key="8">
    <source>
        <dbReference type="ARBA" id="ARBA00023170"/>
    </source>
</evidence>
<dbReference type="SUPFAM" id="SSF53822">
    <property type="entry name" value="Periplasmic binding protein-like I"/>
    <property type="match status" value="1"/>
</dbReference>
<feature type="transmembrane region" description="Helical" evidence="15">
    <location>
        <begin position="736"/>
        <end position="758"/>
    </location>
</feature>
<organism evidence="18 19">
    <name type="scientific">Sinanodonta woodiana</name>
    <name type="common">Chinese pond mussel</name>
    <name type="synonym">Anodonta woodiana</name>
    <dbReference type="NCBI Taxonomy" id="1069815"/>
    <lineage>
        <taxon>Eukaryota</taxon>
        <taxon>Metazoa</taxon>
        <taxon>Spiralia</taxon>
        <taxon>Lophotrochozoa</taxon>
        <taxon>Mollusca</taxon>
        <taxon>Bivalvia</taxon>
        <taxon>Autobranchia</taxon>
        <taxon>Heteroconchia</taxon>
        <taxon>Palaeoheterodonta</taxon>
        <taxon>Unionida</taxon>
        <taxon>Unionoidea</taxon>
        <taxon>Unionidae</taxon>
        <taxon>Unioninae</taxon>
        <taxon>Sinanodonta</taxon>
    </lineage>
</organism>
<dbReference type="Pfam" id="PF01094">
    <property type="entry name" value="ANF_receptor"/>
    <property type="match status" value="1"/>
</dbReference>
<keyword evidence="11" id="KW-1071">Ligand-gated ion channel</keyword>
<dbReference type="EMBL" id="JBJQND010000004">
    <property type="protein sequence ID" value="KAL3878973.1"/>
    <property type="molecule type" value="Genomic_DNA"/>
</dbReference>
<evidence type="ECO:0000256" key="3">
    <source>
        <dbReference type="ARBA" id="ARBA00022692"/>
    </source>
</evidence>
<sequence>MQVQNFCILQFFLCYFIIRIMGGNINIGILHSARSSWIEIMHNNDSRTINSIFINETEWSTLKDLNSAKMQMENLAGIVGHYNKVIATISEYLKIPYFVTSLVPHEMETSQYTLNMIPDATTYTTAIKDLFQHYKWTQTGIIYDNDGASNIAARLLRHIHGERDIYDIRAYNIQHNTSADVVKWALKGLRKKELTNFLVICTPEATSMVLTQALYLGLLSRPNSWLVVNLGYDDYDMSPFVDTKPNLTLLRLMVDPYSSDCALNATNICLNKALHLNILRLILSRTVSDNISDNQAGQKNVRISVKEETFCNILILETIRFVTSSATWRSSNKSLHERVQPSTTYSNILQDEDDIFGDKTLQVTTLIEHPFIQHTNENKEDKSGNDRLEGFCIDFFDELAKMLGFKYNITLVHDGKFGSLKKNGWNGIVGELVRNKADIGLAPFSITPSRSEVVDFTTPFMTTSTSVVIKRPKRVVWPFQFLSPLSRVVWIAIFVSFLFVGIFLFGISRINSDRKADFIHNLRDSFWYVWGTLLRADLNVSPRATSGVIVSCTWWFFSLIVISVYTANLAAFLTITKTHIPIDSAADLAYQNEYDYGTVTGSYKPYFFRYTHFGHYSSIRPKLSRSERSMVSCVKEGYERVLKEKYAFIWDSPSVRHEISKNCDLMEIGTPFNHKGYSIATQKDSPFTEKLSLALLDLSERGILNHLEGKWWRSPNCPDPRSSAKSTAIEIEAASGMFIVLLAGIVLSAIACALEYLITKECRRRKAKRINPDSFNMQSNNDHVPCTPDEPLSETSTVMSMTRSTANHTTSETPSGSPDKYSVRWRRLSIP</sequence>
<feature type="transmembrane region" description="Helical" evidence="15">
    <location>
        <begin position="553"/>
        <end position="575"/>
    </location>
</feature>
<evidence type="ECO:0000256" key="10">
    <source>
        <dbReference type="ARBA" id="ARBA00023257"/>
    </source>
</evidence>
<dbReference type="InterPro" id="IPR028082">
    <property type="entry name" value="Peripla_BP_I"/>
</dbReference>
<evidence type="ECO:0000256" key="13">
    <source>
        <dbReference type="ARBA" id="ARBA00034100"/>
    </source>
</evidence>
<dbReference type="Proteomes" id="UP001634394">
    <property type="component" value="Unassembled WGS sequence"/>
</dbReference>
<keyword evidence="4 15" id="KW-1133">Transmembrane helix</keyword>
<keyword evidence="7 15" id="KW-0472">Membrane</keyword>
<gene>
    <name evidence="18" type="ORF">ACJMK2_031295</name>
</gene>
<dbReference type="FunFam" id="3.40.190.10:FF:000024">
    <property type="entry name" value="Glutamate receptor, ionotropic, delta 1"/>
    <property type="match status" value="1"/>
</dbReference>
<dbReference type="InterPro" id="IPR019594">
    <property type="entry name" value="Glu/Gly-bd"/>
</dbReference>
<dbReference type="GO" id="GO:0045211">
    <property type="term" value="C:postsynaptic membrane"/>
    <property type="evidence" value="ECO:0007669"/>
    <property type="project" value="UniProtKB-SubCell"/>
</dbReference>
<evidence type="ECO:0000259" key="17">
    <source>
        <dbReference type="SMART" id="SM00918"/>
    </source>
</evidence>
<keyword evidence="5" id="KW-0770">Synapse</keyword>
<feature type="transmembrane region" description="Helical" evidence="15">
    <location>
        <begin position="488"/>
        <end position="507"/>
    </location>
</feature>